<dbReference type="GO" id="GO:0001671">
    <property type="term" value="F:ATPase activator activity"/>
    <property type="evidence" value="ECO:0007669"/>
    <property type="project" value="TreeGrafter"/>
</dbReference>
<keyword evidence="1" id="KW-0862">Zinc</keyword>
<dbReference type="InterPro" id="IPR001623">
    <property type="entry name" value="DnaJ_domain"/>
</dbReference>
<accession>A0A0K2SW82</accession>
<dbReference type="AlphaFoldDB" id="A0A0K2SW82"/>
<dbReference type="Pfam" id="PF00226">
    <property type="entry name" value="DnaJ"/>
    <property type="match status" value="1"/>
</dbReference>
<dbReference type="SMART" id="SM00271">
    <property type="entry name" value="DnaJ"/>
    <property type="match status" value="1"/>
</dbReference>
<dbReference type="InterPro" id="IPR036869">
    <property type="entry name" value="J_dom_sf"/>
</dbReference>
<sequence length="135" mass="15126">MKCNNPYKVLGVNSTDDRDTIKKSYQSLLLSSHPDKSGSSETEISNIVESWRVLSDPVLRSKLDSELEVESLCNQHACSNKVFKSNCKEQGNCLELPPCSRCGFELTIHLDEIRGLDNLVIECDDCSNRVLFVNS</sequence>
<dbReference type="PANTHER" id="PTHR45255">
    <property type="entry name" value="DNAJ HOMOLOG SUBFAMILY C MEMBER 24"/>
    <property type="match status" value="1"/>
</dbReference>
<dbReference type="GO" id="GO:0008198">
    <property type="term" value="F:ferrous iron binding"/>
    <property type="evidence" value="ECO:0007669"/>
    <property type="project" value="TreeGrafter"/>
</dbReference>
<dbReference type="PRINTS" id="PR00625">
    <property type="entry name" value="JDOMAIN"/>
</dbReference>
<dbReference type="EMBL" id="HACA01000643">
    <property type="protein sequence ID" value="CDW18004.1"/>
    <property type="molecule type" value="Transcribed_RNA"/>
</dbReference>
<dbReference type="SUPFAM" id="SSF46565">
    <property type="entry name" value="Chaperone J-domain"/>
    <property type="match status" value="1"/>
</dbReference>
<organism evidence="3">
    <name type="scientific">Lepeophtheirus salmonis</name>
    <name type="common">Salmon louse</name>
    <name type="synonym">Caligus salmonis</name>
    <dbReference type="NCBI Taxonomy" id="72036"/>
    <lineage>
        <taxon>Eukaryota</taxon>
        <taxon>Metazoa</taxon>
        <taxon>Ecdysozoa</taxon>
        <taxon>Arthropoda</taxon>
        <taxon>Crustacea</taxon>
        <taxon>Multicrustacea</taxon>
        <taxon>Hexanauplia</taxon>
        <taxon>Copepoda</taxon>
        <taxon>Siphonostomatoida</taxon>
        <taxon>Caligidae</taxon>
        <taxon>Lepeophtheirus</taxon>
    </lineage>
</organism>
<protein>
    <recommendedName>
        <fullName evidence="2">J domain-containing protein</fullName>
    </recommendedName>
</protein>
<gene>
    <name evidence="3" type="primary">KAFR0G00910</name>
</gene>
<proteinExistence type="predicted"/>
<dbReference type="PROSITE" id="PS50076">
    <property type="entry name" value="DNAJ_2"/>
    <property type="match status" value="1"/>
</dbReference>
<dbReference type="CDD" id="cd06257">
    <property type="entry name" value="DnaJ"/>
    <property type="match status" value="1"/>
</dbReference>
<dbReference type="OrthoDB" id="66964at2759"/>
<dbReference type="Gene3D" id="1.10.287.110">
    <property type="entry name" value="DnaJ domain"/>
    <property type="match status" value="1"/>
</dbReference>
<evidence type="ECO:0000256" key="1">
    <source>
        <dbReference type="ARBA" id="ARBA00022833"/>
    </source>
</evidence>
<reference evidence="3" key="1">
    <citation type="submission" date="2014-05" db="EMBL/GenBank/DDBJ databases">
        <authorList>
            <person name="Chronopoulou M."/>
        </authorList>
    </citation>
    <scope>NUCLEOTIDE SEQUENCE</scope>
    <source>
        <tissue evidence="3">Whole organism</tissue>
    </source>
</reference>
<name>A0A0K2SW82_LEPSM</name>
<evidence type="ECO:0000259" key="2">
    <source>
        <dbReference type="PROSITE" id="PS50076"/>
    </source>
</evidence>
<evidence type="ECO:0000313" key="3">
    <source>
        <dbReference type="EMBL" id="CDW18004.1"/>
    </source>
</evidence>
<dbReference type="PANTHER" id="PTHR45255:SF1">
    <property type="entry name" value="DNAJ HOMOLOG SUBFAMILY C MEMBER 24"/>
    <property type="match status" value="1"/>
</dbReference>
<feature type="domain" description="J" evidence="2">
    <location>
        <begin position="5"/>
        <end position="67"/>
    </location>
</feature>